<dbReference type="PIRSF" id="PIRSF038991">
    <property type="entry name" value="Protein_AbrB"/>
    <property type="match status" value="1"/>
</dbReference>
<dbReference type="EMBL" id="MTLN01000006">
    <property type="protein sequence ID" value="ONN71044.1"/>
    <property type="molecule type" value="Genomic_DNA"/>
</dbReference>
<keyword evidence="1" id="KW-0472">Membrane</keyword>
<feature type="transmembrane region" description="Helical" evidence="1">
    <location>
        <begin position="63"/>
        <end position="82"/>
    </location>
</feature>
<feature type="transmembrane region" description="Helical" evidence="1">
    <location>
        <begin position="178"/>
        <end position="196"/>
    </location>
</feature>
<dbReference type="Proteomes" id="UP000189310">
    <property type="component" value="Unassembled WGS sequence"/>
</dbReference>
<sequence length="355" mass="37937">MMNFKAKFSWIFTLLLGALGGYWATLIGWPLPWVIGPLVTIVIVRCCGWLVPGVPYGRQGGQLVIAIAIGCHFTLGVMHEVLQNLGVVSAAIVLTLGVALLSVSVLYSWGRVNFPTAYFALMPANSTEMVHLARQRGGDTAFVAAAHSVRLLLILLGVPLAASFVAPEVVHASKVPVMWPWLLSIFPLALSAALLFKMYNLPNPWTFGPFLVCALVVGGADLHMRMPEWMSACGQVLVGCALGANFDRAFFKRAPAFLLKVLLLLASSVAVTVGVASILCQLSGINWLSLALGMMPGSAPEMSLTAEALSLAVALVTAMQITRMLLIQAATLPFYSLLQHYLAGGLPDPKTPRAE</sequence>
<feature type="transmembrane region" description="Helical" evidence="1">
    <location>
        <begin position="141"/>
        <end position="166"/>
    </location>
</feature>
<evidence type="ECO:0008006" key="4">
    <source>
        <dbReference type="Google" id="ProtNLM"/>
    </source>
</evidence>
<keyword evidence="3" id="KW-1185">Reference proteome</keyword>
<organism evidence="2 3">
    <name type="scientific">Pseudomonas oryzihabitans</name>
    <dbReference type="NCBI Taxonomy" id="47885"/>
    <lineage>
        <taxon>Bacteria</taxon>
        <taxon>Pseudomonadati</taxon>
        <taxon>Pseudomonadota</taxon>
        <taxon>Gammaproteobacteria</taxon>
        <taxon>Pseudomonadales</taxon>
        <taxon>Pseudomonadaceae</taxon>
        <taxon>Pseudomonas</taxon>
    </lineage>
</organism>
<dbReference type="InterPro" id="IPR017516">
    <property type="entry name" value="AbrB_dup"/>
</dbReference>
<dbReference type="InterPro" id="IPR007820">
    <property type="entry name" value="AbrB_fam"/>
</dbReference>
<dbReference type="NCBIfam" id="TIGR03082">
    <property type="entry name" value="Gneg_AbrB_dup"/>
    <property type="match status" value="2"/>
</dbReference>
<evidence type="ECO:0000256" key="1">
    <source>
        <dbReference type="SAM" id="Phobius"/>
    </source>
</evidence>
<accession>A0ABX3IVI9</accession>
<dbReference type="PANTHER" id="PTHR38457">
    <property type="entry name" value="REGULATOR ABRB-RELATED"/>
    <property type="match status" value="1"/>
</dbReference>
<feature type="transmembrane region" description="Helical" evidence="1">
    <location>
        <begin position="30"/>
        <end position="51"/>
    </location>
</feature>
<keyword evidence="1" id="KW-0812">Transmembrane</keyword>
<protein>
    <recommendedName>
        <fullName evidence="4">AbrB family transcriptional regulator</fullName>
    </recommendedName>
</protein>
<proteinExistence type="predicted"/>
<dbReference type="PANTHER" id="PTHR38457:SF1">
    <property type="entry name" value="REGULATOR ABRB-RELATED"/>
    <property type="match status" value="1"/>
</dbReference>
<dbReference type="Pfam" id="PF05145">
    <property type="entry name" value="AbrB"/>
    <property type="match status" value="1"/>
</dbReference>
<feature type="transmembrane region" description="Helical" evidence="1">
    <location>
        <begin position="258"/>
        <end position="288"/>
    </location>
</feature>
<evidence type="ECO:0000313" key="2">
    <source>
        <dbReference type="EMBL" id="ONN71044.1"/>
    </source>
</evidence>
<reference evidence="2 3" key="1">
    <citation type="submission" date="2017-01" db="EMBL/GenBank/DDBJ databases">
        <title>Pseudomonas psychrotolerans genome sequencing and assembly.</title>
        <authorList>
            <person name="Vyas B."/>
            <person name="Mayilraj S."/>
        </authorList>
    </citation>
    <scope>NUCLEOTIDE SEQUENCE [LARGE SCALE GENOMIC DNA]</scope>
    <source>
        <strain evidence="2 3">SDS18</strain>
    </source>
</reference>
<comment type="caution">
    <text evidence="2">The sequence shown here is derived from an EMBL/GenBank/DDBJ whole genome shotgun (WGS) entry which is preliminary data.</text>
</comment>
<evidence type="ECO:0000313" key="3">
    <source>
        <dbReference type="Proteomes" id="UP000189310"/>
    </source>
</evidence>
<name>A0ABX3IVI9_9PSED</name>
<gene>
    <name evidence="2" type="ORF">BVL52_11075</name>
</gene>
<feature type="transmembrane region" description="Helical" evidence="1">
    <location>
        <begin position="88"/>
        <end position="109"/>
    </location>
</feature>
<keyword evidence="1" id="KW-1133">Transmembrane helix</keyword>